<evidence type="ECO:0000256" key="1">
    <source>
        <dbReference type="SAM" id="MobiDB-lite"/>
    </source>
</evidence>
<dbReference type="EMBL" id="JBHSSM010000013">
    <property type="protein sequence ID" value="MFC6314662.1"/>
    <property type="molecule type" value="Genomic_DNA"/>
</dbReference>
<comment type="caution">
    <text evidence="3">The sequence shown here is derived from an EMBL/GenBank/DDBJ whole genome shotgun (WGS) entry which is preliminary data.</text>
</comment>
<dbReference type="RefSeq" id="WP_125602151.1">
    <property type="nucleotide sequence ID" value="NZ_JBHSSM010000013.1"/>
</dbReference>
<feature type="transmembrane region" description="Helical" evidence="2">
    <location>
        <begin position="6"/>
        <end position="27"/>
    </location>
</feature>
<evidence type="ECO:0000313" key="4">
    <source>
        <dbReference type="Proteomes" id="UP001596310"/>
    </source>
</evidence>
<feature type="compositionally biased region" description="Low complexity" evidence="1">
    <location>
        <begin position="166"/>
        <end position="182"/>
    </location>
</feature>
<keyword evidence="2" id="KW-0472">Membrane</keyword>
<name>A0ABW1UP99_9LACO</name>
<feature type="region of interest" description="Disordered" evidence="1">
    <location>
        <begin position="154"/>
        <end position="182"/>
    </location>
</feature>
<dbReference type="Proteomes" id="UP001596310">
    <property type="component" value="Unassembled WGS sequence"/>
</dbReference>
<proteinExistence type="predicted"/>
<evidence type="ECO:0000256" key="2">
    <source>
        <dbReference type="SAM" id="Phobius"/>
    </source>
</evidence>
<accession>A0ABW1UP99</accession>
<gene>
    <name evidence="3" type="ORF">ACFQHW_03665</name>
</gene>
<reference evidence="4" key="1">
    <citation type="journal article" date="2019" name="Int. J. Syst. Evol. Microbiol.">
        <title>The Global Catalogue of Microorganisms (GCM) 10K type strain sequencing project: providing services to taxonomists for standard genome sequencing and annotation.</title>
        <authorList>
            <consortium name="The Broad Institute Genomics Platform"/>
            <consortium name="The Broad Institute Genome Sequencing Center for Infectious Disease"/>
            <person name="Wu L."/>
            <person name="Ma J."/>
        </authorList>
    </citation>
    <scope>NUCLEOTIDE SEQUENCE [LARGE SCALE GENOMIC DNA]</scope>
    <source>
        <strain evidence="4">CCM 8897</strain>
    </source>
</reference>
<keyword evidence="4" id="KW-1185">Reference proteome</keyword>
<feature type="compositionally biased region" description="Polar residues" evidence="1">
    <location>
        <begin position="156"/>
        <end position="165"/>
    </location>
</feature>
<keyword evidence="2" id="KW-1133">Transmembrane helix</keyword>
<organism evidence="3 4">
    <name type="scientific">Lapidilactobacillus achengensis</name>
    <dbReference type="NCBI Taxonomy" id="2486000"/>
    <lineage>
        <taxon>Bacteria</taxon>
        <taxon>Bacillati</taxon>
        <taxon>Bacillota</taxon>
        <taxon>Bacilli</taxon>
        <taxon>Lactobacillales</taxon>
        <taxon>Lactobacillaceae</taxon>
        <taxon>Lapidilactobacillus</taxon>
    </lineage>
</organism>
<protein>
    <submittedName>
        <fullName evidence="3">Uncharacterized protein</fullName>
    </submittedName>
</protein>
<sequence>MQIFLGVILGLVVVTILSISGHHYWLIRQQRRQQQFLDQRLIQALTKWQTKYPFIAFASLKSAVPVSIWHRDVLLFEYTVQIKAPHTLPLTAAELTALLNEILKLPAPVHVTECWQLKQTFHFDVAYLANQATIRYMHDMGRIKTADQLVAAQTAPVKTSSSPTESAQSAQSKKSAAKPTTK</sequence>
<evidence type="ECO:0000313" key="3">
    <source>
        <dbReference type="EMBL" id="MFC6314662.1"/>
    </source>
</evidence>
<keyword evidence="2" id="KW-0812">Transmembrane</keyword>